<evidence type="ECO:0000256" key="1">
    <source>
        <dbReference type="SAM" id="SignalP"/>
    </source>
</evidence>
<accession>B0SV06</accession>
<dbReference type="OrthoDB" id="14727at2"/>
<dbReference type="eggNOG" id="COG3019">
    <property type="taxonomic scope" value="Bacteria"/>
</dbReference>
<name>B0SV06_CAUSK</name>
<dbReference type="KEGG" id="cak:Caul_2348"/>
<dbReference type="HOGENOM" id="CLU_112034_0_0_5"/>
<dbReference type="InterPro" id="IPR007332">
    <property type="entry name" value="DUF411"/>
</dbReference>
<evidence type="ECO:0008006" key="3">
    <source>
        <dbReference type="Google" id="ProtNLM"/>
    </source>
</evidence>
<dbReference type="InterPro" id="IPR006311">
    <property type="entry name" value="TAT_signal"/>
</dbReference>
<evidence type="ECO:0000313" key="2">
    <source>
        <dbReference type="EMBL" id="ABZ71475.1"/>
    </source>
</evidence>
<dbReference type="STRING" id="366602.Caul_2348"/>
<dbReference type="AlphaFoldDB" id="B0SV06"/>
<dbReference type="EMBL" id="CP000927">
    <property type="protein sequence ID" value="ABZ71475.1"/>
    <property type="molecule type" value="Genomic_DNA"/>
</dbReference>
<dbReference type="PROSITE" id="PS51257">
    <property type="entry name" value="PROKAR_LIPOPROTEIN"/>
    <property type="match status" value="1"/>
</dbReference>
<keyword evidence="1" id="KW-0732">Signal</keyword>
<organism evidence="2">
    <name type="scientific">Caulobacter sp. (strain K31)</name>
    <dbReference type="NCBI Taxonomy" id="366602"/>
    <lineage>
        <taxon>Bacteria</taxon>
        <taxon>Pseudomonadati</taxon>
        <taxon>Pseudomonadota</taxon>
        <taxon>Alphaproteobacteria</taxon>
        <taxon>Caulobacterales</taxon>
        <taxon>Caulobacteraceae</taxon>
        <taxon>Caulobacter</taxon>
    </lineage>
</organism>
<dbReference type="PROSITE" id="PS51318">
    <property type="entry name" value="TAT"/>
    <property type="match status" value="1"/>
</dbReference>
<reference evidence="2" key="1">
    <citation type="submission" date="2008-01" db="EMBL/GenBank/DDBJ databases">
        <title>Complete sequence of chromosome of Caulobacter sp. K31.</title>
        <authorList>
            <consortium name="US DOE Joint Genome Institute"/>
            <person name="Copeland A."/>
            <person name="Lucas S."/>
            <person name="Lapidus A."/>
            <person name="Barry K."/>
            <person name="Glavina del Rio T."/>
            <person name="Dalin E."/>
            <person name="Tice H."/>
            <person name="Pitluck S."/>
            <person name="Bruce D."/>
            <person name="Goodwin L."/>
            <person name="Thompson L.S."/>
            <person name="Brettin T."/>
            <person name="Detter J.C."/>
            <person name="Han C."/>
            <person name="Schmutz J."/>
            <person name="Larimer F."/>
            <person name="Land M."/>
            <person name="Hauser L."/>
            <person name="Kyrpides N."/>
            <person name="Kim E."/>
            <person name="Stephens C."/>
            <person name="Richardson P."/>
        </authorList>
    </citation>
    <scope>NUCLEOTIDE SEQUENCE [LARGE SCALE GENOMIC DNA]</scope>
    <source>
        <strain evidence="2">K31</strain>
    </source>
</reference>
<protein>
    <recommendedName>
        <fullName evidence="3">Metal-binding protein</fullName>
    </recommendedName>
</protein>
<proteinExistence type="predicted"/>
<sequence precursor="true">MTRFTPVSPMARRTVLLGAAAAATLLAGCAKAADPLAIQVYKTPVCACCGKWIDALASAGLKPRVSVLNDLTSVRATYGVPDALSSCHTARIGGYTIEGHVPPADILRLLRERPKALGLVLPGMPIGSPGMEIAGAPSEPYATLLLLDAKGSTRVFARHG</sequence>
<gene>
    <name evidence="2" type="ordered locus">Caul_2348</name>
</gene>
<feature type="chain" id="PRO_5002755561" description="Metal-binding protein" evidence="1">
    <location>
        <begin position="33"/>
        <end position="160"/>
    </location>
</feature>
<feature type="signal peptide" evidence="1">
    <location>
        <begin position="1"/>
        <end position="32"/>
    </location>
</feature>
<dbReference type="Pfam" id="PF04214">
    <property type="entry name" value="DUF411"/>
    <property type="match status" value="1"/>
</dbReference>